<dbReference type="EMBL" id="JAEMWZ010000225">
    <property type="protein sequence ID" value="KAG7130629.1"/>
    <property type="molecule type" value="Genomic_DNA"/>
</dbReference>
<evidence type="ECO:0000313" key="2">
    <source>
        <dbReference type="Proteomes" id="UP000689129"/>
    </source>
</evidence>
<accession>A0A8I2ZG31</accession>
<organism evidence="1 2">
    <name type="scientific">Verticillium longisporum</name>
    <name type="common">Verticillium dahliae var. longisporum</name>
    <dbReference type="NCBI Taxonomy" id="100787"/>
    <lineage>
        <taxon>Eukaryota</taxon>
        <taxon>Fungi</taxon>
        <taxon>Dikarya</taxon>
        <taxon>Ascomycota</taxon>
        <taxon>Pezizomycotina</taxon>
        <taxon>Sordariomycetes</taxon>
        <taxon>Hypocreomycetidae</taxon>
        <taxon>Glomerellales</taxon>
        <taxon>Plectosphaerellaceae</taxon>
        <taxon>Verticillium</taxon>
    </lineage>
</organism>
<evidence type="ECO:0000313" key="1">
    <source>
        <dbReference type="EMBL" id="KAG7130629.1"/>
    </source>
</evidence>
<dbReference type="AlphaFoldDB" id="A0A8I2ZG31"/>
<proteinExistence type="predicted"/>
<protein>
    <submittedName>
        <fullName evidence="1">Uncharacterized protein</fullName>
    </submittedName>
</protein>
<sequence length="122" mass="14229">MPWLFLLHPPESVQLPCSLTHLVAPHRPLPSPFILEVQRRHRHPNRLLTHKYITSIRPPRDLGLTKLRRPRTGIPNQNGAPPRERRFGATNIASEDILLYNIFIFLITSTAADRYPTRHFHH</sequence>
<gene>
    <name evidence="1" type="ORF">HYQ45_010585</name>
</gene>
<comment type="caution">
    <text evidence="1">The sequence shown here is derived from an EMBL/GenBank/DDBJ whole genome shotgun (WGS) entry which is preliminary data.</text>
</comment>
<reference evidence="1" key="1">
    <citation type="journal article" date="2021" name="Mol. Plant Pathol.">
        <title>A 20-kb lineage-specific genomic region tames virulence in pathogenic amphidiploid Verticillium longisporum.</title>
        <authorList>
            <person name="Harting R."/>
            <person name="Starke J."/>
            <person name="Kusch H."/>
            <person name="Poggeler S."/>
            <person name="Maurus I."/>
            <person name="Schluter R."/>
            <person name="Landesfeind M."/>
            <person name="Bulla I."/>
            <person name="Nowrousian M."/>
            <person name="de Jonge R."/>
            <person name="Stahlhut G."/>
            <person name="Hoff K.J."/>
            <person name="Asshauer K.P."/>
            <person name="Thurmer A."/>
            <person name="Stanke M."/>
            <person name="Daniel R."/>
            <person name="Morgenstern B."/>
            <person name="Thomma B.P.H.J."/>
            <person name="Kronstad J.W."/>
            <person name="Braus-Stromeyer S.A."/>
            <person name="Braus G.H."/>
        </authorList>
    </citation>
    <scope>NUCLEOTIDE SEQUENCE</scope>
    <source>
        <strain evidence="1">Vl32</strain>
    </source>
</reference>
<dbReference type="Proteomes" id="UP000689129">
    <property type="component" value="Unassembled WGS sequence"/>
</dbReference>
<name>A0A8I2ZG31_VERLO</name>